<evidence type="ECO:0000313" key="2">
    <source>
        <dbReference type="EMBL" id="CAH1646827.1"/>
    </source>
</evidence>
<name>A0A9P0NBH7_SPOLI</name>
<proteinExistence type="predicted"/>
<gene>
    <name evidence="2" type="ORF">SPLIT_LOCUS12178</name>
</gene>
<dbReference type="EMBL" id="LR824539">
    <property type="protein sequence ID" value="CAH1646827.1"/>
    <property type="molecule type" value="Genomic_DNA"/>
</dbReference>
<feature type="region of interest" description="Disordered" evidence="1">
    <location>
        <begin position="1"/>
        <end position="27"/>
    </location>
</feature>
<dbReference type="Proteomes" id="UP001153321">
    <property type="component" value="Chromosome 8"/>
</dbReference>
<dbReference type="AlphaFoldDB" id="A0A9P0NBH7"/>
<organism evidence="2 3">
    <name type="scientific">Spodoptera littoralis</name>
    <name type="common">Egyptian cotton leafworm</name>
    <dbReference type="NCBI Taxonomy" id="7109"/>
    <lineage>
        <taxon>Eukaryota</taxon>
        <taxon>Metazoa</taxon>
        <taxon>Ecdysozoa</taxon>
        <taxon>Arthropoda</taxon>
        <taxon>Hexapoda</taxon>
        <taxon>Insecta</taxon>
        <taxon>Pterygota</taxon>
        <taxon>Neoptera</taxon>
        <taxon>Endopterygota</taxon>
        <taxon>Lepidoptera</taxon>
        <taxon>Glossata</taxon>
        <taxon>Ditrysia</taxon>
        <taxon>Noctuoidea</taxon>
        <taxon>Noctuidae</taxon>
        <taxon>Amphipyrinae</taxon>
        <taxon>Spodoptera</taxon>
    </lineage>
</organism>
<accession>A0A9P0NBH7</accession>
<protein>
    <submittedName>
        <fullName evidence="2">Uncharacterized protein</fullName>
    </submittedName>
</protein>
<sequence length="99" mass="11358">MLSRKPINKKSKPKTSASDKRSKLPNHRSYLIAVRPNKKVHASMPALRNIRISYSRSETFPLFRIFAEYANTDGQHYSSLLSSDEVTSRVTVIKTQCLY</sequence>
<keyword evidence="3" id="KW-1185">Reference proteome</keyword>
<feature type="compositionally biased region" description="Basic residues" evidence="1">
    <location>
        <begin position="1"/>
        <end position="13"/>
    </location>
</feature>
<evidence type="ECO:0000313" key="3">
    <source>
        <dbReference type="Proteomes" id="UP001153321"/>
    </source>
</evidence>
<evidence type="ECO:0000256" key="1">
    <source>
        <dbReference type="SAM" id="MobiDB-lite"/>
    </source>
</evidence>
<reference evidence="2" key="1">
    <citation type="submission" date="2022-02" db="EMBL/GenBank/DDBJ databases">
        <authorList>
            <person name="King R."/>
        </authorList>
    </citation>
    <scope>NUCLEOTIDE SEQUENCE</scope>
</reference>